<dbReference type="GO" id="GO:0009893">
    <property type="term" value="P:positive regulation of metabolic process"/>
    <property type="evidence" value="ECO:0007669"/>
    <property type="project" value="UniProtKB-ARBA"/>
</dbReference>
<dbReference type="AlphaFoldDB" id="A0A395HZB0"/>
<dbReference type="SMART" id="SM00066">
    <property type="entry name" value="GAL4"/>
    <property type="match status" value="1"/>
</dbReference>
<dbReference type="Proteomes" id="UP000248961">
    <property type="component" value="Unassembled WGS sequence"/>
</dbReference>
<dbReference type="OrthoDB" id="4314040at2759"/>
<name>A0A395HZB0_ASPHC</name>
<dbReference type="GeneID" id="37205194"/>
<keyword evidence="3" id="KW-0804">Transcription</keyword>
<dbReference type="InterPro" id="IPR001138">
    <property type="entry name" value="Zn2Cys6_DnaBD"/>
</dbReference>
<dbReference type="STRING" id="1450537.A0A395HZB0"/>
<dbReference type="InterPro" id="IPR053178">
    <property type="entry name" value="Osmoadaptation_assoc"/>
</dbReference>
<dbReference type="SUPFAM" id="SSF57701">
    <property type="entry name" value="Zn2/Cys6 DNA-binding domain"/>
    <property type="match status" value="1"/>
</dbReference>
<evidence type="ECO:0000259" key="5">
    <source>
        <dbReference type="PROSITE" id="PS50048"/>
    </source>
</evidence>
<dbReference type="PROSITE" id="PS50048">
    <property type="entry name" value="ZN2_CY6_FUNGAL_2"/>
    <property type="match status" value="1"/>
</dbReference>
<evidence type="ECO:0000256" key="3">
    <source>
        <dbReference type="ARBA" id="ARBA00023163"/>
    </source>
</evidence>
<protein>
    <submittedName>
        <fullName evidence="6">C6 zinc finger domain protein</fullName>
    </submittedName>
</protein>
<evidence type="ECO:0000256" key="1">
    <source>
        <dbReference type="ARBA" id="ARBA00023015"/>
    </source>
</evidence>
<dbReference type="RefSeq" id="XP_025551969.1">
    <property type="nucleotide sequence ID" value="XM_025700905.1"/>
</dbReference>
<accession>A0A395HZB0</accession>
<dbReference type="EMBL" id="KZ824282">
    <property type="protein sequence ID" value="RAL12815.1"/>
    <property type="molecule type" value="Genomic_DNA"/>
</dbReference>
<organism evidence="6 7">
    <name type="scientific">Aspergillus homomorphus (strain CBS 101889)</name>
    <dbReference type="NCBI Taxonomy" id="1450537"/>
    <lineage>
        <taxon>Eukaryota</taxon>
        <taxon>Fungi</taxon>
        <taxon>Dikarya</taxon>
        <taxon>Ascomycota</taxon>
        <taxon>Pezizomycotina</taxon>
        <taxon>Eurotiomycetes</taxon>
        <taxon>Eurotiomycetidae</taxon>
        <taxon>Eurotiales</taxon>
        <taxon>Aspergillaceae</taxon>
        <taxon>Aspergillus</taxon>
        <taxon>Aspergillus subgen. Circumdati</taxon>
    </lineage>
</organism>
<keyword evidence="4" id="KW-0539">Nucleus</keyword>
<sequence>MVARSKGCALCVQRRVRCDQRQPGCAKCEAYGKPCPGYGPRFKFVAGKPYRSQRRLKSTSEQNGSSPDSLALVDSRTVLQLTGEPGSCSSIAPAAMNVTQCLDILIQEISKPFPVTSGHVTSRLFGSLPTVYGRNRTLDSTIRSFTAHHIGNMTSDKRAVQYARQVYIESLYRLRVSLNNPRECYSSEVFCAVMILCLYELFTNTHETDAWMKHAKGLSQLVELRGAARFQSDFDHVLLKASRGLIVMYSLFSGERCFLASNEWHTVMIQHPNTGLGADLARLVEQFFVFFTFAPSLVHQLYDLKDADHTQPDIVAKADELLARALAMQRKLLAWFAEFSAVTPVPVETRSSTGDARFPIVLYYSDESSASMFCGYYSYMVIIHEILRVCGYPGQHATTVVYFRDQICMSVEYNARGLLGPNRMGFPFKVAWEVADPATKAWIQVCLERLSNVYAAVHPQNLG</sequence>
<keyword evidence="7" id="KW-1185">Reference proteome</keyword>
<dbReference type="Pfam" id="PF00172">
    <property type="entry name" value="Zn_clus"/>
    <property type="match status" value="1"/>
</dbReference>
<feature type="domain" description="Zn(2)-C6 fungal-type" evidence="5">
    <location>
        <begin position="7"/>
        <end position="35"/>
    </location>
</feature>
<proteinExistence type="predicted"/>
<keyword evidence="1" id="KW-0805">Transcription regulation</keyword>
<evidence type="ECO:0000313" key="6">
    <source>
        <dbReference type="EMBL" id="RAL12815.1"/>
    </source>
</evidence>
<evidence type="ECO:0000313" key="7">
    <source>
        <dbReference type="Proteomes" id="UP000248961"/>
    </source>
</evidence>
<dbReference type="PANTHER" id="PTHR38111">
    <property type="entry name" value="ZN(2)-C6 FUNGAL-TYPE DOMAIN-CONTAINING PROTEIN-RELATED"/>
    <property type="match status" value="1"/>
</dbReference>
<dbReference type="InterPro" id="IPR036864">
    <property type="entry name" value="Zn2-C6_fun-type_DNA-bd_sf"/>
</dbReference>
<dbReference type="Pfam" id="PF11951">
    <property type="entry name" value="Fungal_trans_2"/>
    <property type="match status" value="1"/>
</dbReference>
<keyword evidence="2" id="KW-0238">DNA-binding</keyword>
<dbReference type="GO" id="GO:0003677">
    <property type="term" value="F:DNA binding"/>
    <property type="evidence" value="ECO:0007669"/>
    <property type="project" value="UniProtKB-KW"/>
</dbReference>
<dbReference type="GO" id="GO:0000981">
    <property type="term" value="F:DNA-binding transcription factor activity, RNA polymerase II-specific"/>
    <property type="evidence" value="ECO:0007669"/>
    <property type="project" value="InterPro"/>
</dbReference>
<gene>
    <name evidence="6" type="ORF">BO97DRAFT_56183</name>
</gene>
<evidence type="ECO:0000256" key="4">
    <source>
        <dbReference type="ARBA" id="ARBA00023242"/>
    </source>
</evidence>
<dbReference type="Gene3D" id="4.10.240.10">
    <property type="entry name" value="Zn(2)-C6 fungal-type DNA-binding domain"/>
    <property type="match status" value="1"/>
</dbReference>
<dbReference type="PANTHER" id="PTHR38111:SF5">
    <property type="entry name" value="TRANSCRIPTION FACTOR DOMAIN-CONTAINING PROTEIN"/>
    <property type="match status" value="1"/>
</dbReference>
<dbReference type="InterPro" id="IPR021858">
    <property type="entry name" value="Fun_TF"/>
</dbReference>
<dbReference type="VEuPathDB" id="FungiDB:BO97DRAFT_56183"/>
<dbReference type="GO" id="GO:0008270">
    <property type="term" value="F:zinc ion binding"/>
    <property type="evidence" value="ECO:0007669"/>
    <property type="project" value="InterPro"/>
</dbReference>
<reference evidence="6 7" key="1">
    <citation type="submission" date="2018-02" db="EMBL/GenBank/DDBJ databases">
        <title>The genomes of Aspergillus section Nigri reveals drivers in fungal speciation.</title>
        <authorList>
            <consortium name="DOE Joint Genome Institute"/>
            <person name="Vesth T.C."/>
            <person name="Nybo J."/>
            <person name="Theobald S."/>
            <person name="Brandl J."/>
            <person name="Frisvad J.C."/>
            <person name="Nielsen K.F."/>
            <person name="Lyhne E.K."/>
            <person name="Kogle M.E."/>
            <person name="Kuo A."/>
            <person name="Riley R."/>
            <person name="Clum A."/>
            <person name="Nolan M."/>
            <person name="Lipzen A."/>
            <person name="Salamov A."/>
            <person name="Henrissat B."/>
            <person name="Wiebenga A."/>
            <person name="De vries R.P."/>
            <person name="Grigoriev I.V."/>
            <person name="Mortensen U.H."/>
            <person name="Andersen M.R."/>
            <person name="Baker S.E."/>
        </authorList>
    </citation>
    <scope>NUCLEOTIDE SEQUENCE [LARGE SCALE GENOMIC DNA]</scope>
    <source>
        <strain evidence="6 7">CBS 101889</strain>
    </source>
</reference>
<evidence type="ECO:0000256" key="2">
    <source>
        <dbReference type="ARBA" id="ARBA00023125"/>
    </source>
</evidence>